<dbReference type="RefSeq" id="WP_183974353.1">
    <property type="nucleotide sequence ID" value="NZ_JACIBY010000005.1"/>
</dbReference>
<proteinExistence type="predicted"/>
<dbReference type="Gene3D" id="2.30.180.10">
    <property type="entry name" value="FAS1 domain"/>
    <property type="match status" value="2"/>
</dbReference>
<keyword evidence="3" id="KW-1185">Reference proteome</keyword>
<dbReference type="SMART" id="SM00554">
    <property type="entry name" value="FAS1"/>
    <property type="match status" value="2"/>
</dbReference>
<sequence>MKKLIGGLMLLIVGLVGCKEDDPQPKSISDVLLDQQDLTILRAAISHAGLQDAFKTSSVTLFAPNDEGFKASGYADAGAITSLPPEQVRALITNHVITSPLPVESMPFGLSNPVKMMSNARLFLSNPDGTPYLNHGKSVKSNILANNGVIHIINRVIPIPTQSLAQIIKNTPDFSLFRQATRRAIAGDPRLATFYADTLGSFPVDPAYTMFLPTNQAMIAGKFSQAEINATSPIVLARIVSYHIMLSRLFSSFMGNSTLNMFDASYTATLASKSTGLTIAGRSNPTQPANITKTDITATNGLIHVIDKVLIP</sequence>
<evidence type="ECO:0000313" key="2">
    <source>
        <dbReference type="EMBL" id="MBB3838681.1"/>
    </source>
</evidence>
<dbReference type="AlphaFoldDB" id="A0A7W6EQR7"/>
<dbReference type="InterPro" id="IPR050904">
    <property type="entry name" value="Adhesion/Biosynth-related"/>
</dbReference>
<dbReference type="PANTHER" id="PTHR10900">
    <property type="entry name" value="PERIOSTIN-RELATED"/>
    <property type="match status" value="1"/>
</dbReference>
<dbReference type="PANTHER" id="PTHR10900:SF77">
    <property type="entry name" value="FI19380P1"/>
    <property type="match status" value="1"/>
</dbReference>
<evidence type="ECO:0000259" key="1">
    <source>
        <dbReference type="PROSITE" id="PS50213"/>
    </source>
</evidence>
<comment type="caution">
    <text evidence="2">The sequence shown here is derived from an EMBL/GenBank/DDBJ whole genome shotgun (WGS) entry which is preliminary data.</text>
</comment>
<reference evidence="2 3" key="1">
    <citation type="submission" date="2020-08" db="EMBL/GenBank/DDBJ databases">
        <title>Genomic Encyclopedia of Type Strains, Phase IV (KMG-IV): sequencing the most valuable type-strain genomes for metagenomic binning, comparative biology and taxonomic classification.</title>
        <authorList>
            <person name="Goeker M."/>
        </authorList>
    </citation>
    <scope>NUCLEOTIDE SEQUENCE [LARGE SCALE GENOMIC DNA]</scope>
    <source>
        <strain evidence="2 3">DSM 17976</strain>
    </source>
</reference>
<dbReference type="EMBL" id="JACIBY010000005">
    <property type="protein sequence ID" value="MBB3838681.1"/>
    <property type="molecule type" value="Genomic_DNA"/>
</dbReference>
<feature type="domain" description="FAS1" evidence="1">
    <location>
        <begin position="161"/>
        <end position="310"/>
    </location>
</feature>
<evidence type="ECO:0000313" key="3">
    <source>
        <dbReference type="Proteomes" id="UP000541352"/>
    </source>
</evidence>
<dbReference type="PROSITE" id="PS50213">
    <property type="entry name" value="FAS1"/>
    <property type="match status" value="2"/>
</dbReference>
<accession>A0A7W6EQR7</accession>
<feature type="domain" description="FAS1" evidence="1">
    <location>
        <begin position="25"/>
        <end position="157"/>
    </location>
</feature>
<dbReference type="Pfam" id="PF02469">
    <property type="entry name" value="Fasciclin"/>
    <property type="match status" value="2"/>
</dbReference>
<dbReference type="Proteomes" id="UP000541352">
    <property type="component" value="Unassembled WGS sequence"/>
</dbReference>
<dbReference type="PROSITE" id="PS51257">
    <property type="entry name" value="PROKAR_LIPOPROTEIN"/>
    <property type="match status" value="1"/>
</dbReference>
<gene>
    <name evidence="2" type="ORF">FHS57_002687</name>
</gene>
<protein>
    <submittedName>
        <fullName evidence="2">Putative surface protein with fasciclin (FAS1) repeats</fullName>
    </submittedName>
</protein>
<organism evidence="2 3">
    <name type="scientific">Runella defluvii</name>
    <dbReference type="NCBI Taxonomy" id="370973"/>
    <lineage>
        <taxon>Bacteria</taxon>
        <taxon>Pseudomonadati</taxon>
        <taxon>Bacteroidota</taxon>
        <taxon>Cytophagia</taxon>
        <taxon>Cytophagales</taxon>
        <taxon>Spirosomataceae</taxon>
        <taxon>Runella</taxon>
    </lineage>
</organism>
<name>A0A7W6EQR7_9BACT</name>
<dbReference type="SUPFAM" id="SSF82153">
    <property type="entry name" value="FAS1 domain"/>
    <property type="match status" value="2"/>
</dbReference>
<dbReference type="InterPro" id="IPR036378">
    <property type="entry name" value="FAS1_dom_sf"/>
</dbReference>
<dbReference type="InterPro" id="IPR000782">
    <property type="entry name" value="FAS1_domain"/>
</dbReference>